<evidence type="ECO:0000256" key="11">
    <source>
        <dbReference type="ARBA" id="ARBA00022801"/>
    </source>
</evidence>
<dbReference type="GO" id="GO:0005737">
    <property type="term" value="C:cytoplasm"/>
    <property type="evidence" value="ECO:0007669"/>
    <property type="project" value="UniProtKB-SubCell"/>
</dbReference>
<dbReference type="InterPro" id="IPR003029">
    <property type="entry name" value="S1_domain"/>
</dbReference>
<feature type="domain" description="S1 motif" evidence="17">
    <location>
        <begin position="72"/>
        <end position="238"/>
    </location>
</feature>
<comment type="function">
    <text evidence="15">Endoribonuclease that plays a central role in RNA processing and decay. Required for the maturation of 5S and 16S rRNAs and the majority of tRNAs. Also involved in the degradation of most mRNAs.</text>
</comment>
<keyword evidence="11 15" id="KW-0378">Hydrolase</keyword>
<feature type="binding site" evidence="15">
    <location>
        <position position="524"/>
    </location>
    <ligand>
        <name>Zn(2+)</name>
        <dbReference type="ChEBI" id="CHEBI:29105"/>
        <note>ligand shared between dimeric partners</note>
    </ligand>
</feature>
<dbReference type="EMBL" id="LHZT01000121">
    <property type="protein sequence ID" value="KXV57337.1"/>
    <property type="molecule type" value="Genomic_DNA"/>
</dbReference>
<keyword evidence="13 15" id="KW-0694">RNA-binding</keyword>
<dbReference type="InterPro" id="IPR004659">
    <property type="entry name" value="RNase_E/G"/>
</dbReference>
<evidence type="ECO:0000256" key="13">
    <source>
        <dbReference type="ARBA" id="ARBA00022884"/>
    </source>
</evidence>
<keyword evidence="15" id="KW-0862">Zinc</keyword>
<keyword evidence="4 15" id="KW-0997">Cell inner membrane</keyword>
<accession>A0A149TW65</accession>
<dbReference type="GO" id="GO:0000049">
    <property type="term" value="F:tRNA binding"/>
    <property type="evidence" value="ECO:0007669"/>
    <property type="project" value="UniProtKB-KW"/>
</dbReference>
<feature type="compositionally biased region" description="Basic residues" evidence="16">
    <location>
        <begin position="666"/>
        <end position="675"/>
    </location>
</feature>
<dbReference type="PANTHER" id="PTHR30001:SF1">
    <property type="entry name" value="RIBONUCLEASE E_G-LIKE PROTEIN, CHLOROPLASTIC"/>
    <property type="match status" value="1"/>
</dbReference>
<evidence type="ECO:0000256" key="16">
    <source>
        <dbReference type="SAM" id="MobiDB-lite"/>
    </source>
</evidence>
<gene>
    <name evidence="15" type="primary">rne</name>
    <name evidence="18" type="ORF">AD947_08875</name>
</gene>
<feature type="compositionally biased region" description="Basic residues" evidence="16">
    <location>
        <begin position="1001"/>
        <end position="1010"/>
    </location>
</feature>
<keyword evidence="7 15" id="KW-0540">Nuclease</keyword>
<dbReference type="NCBIfam" id="TIGR00757">
    <property type="entry name" value="RNaseEG"/>
    <property type="match status" value="1"/>
</dbReference>
<sequence length="1010" mass="111638">MPILACRKSPRSVPTRPSGRTGQAGHRHTGVFLFMSKRMLIDATHAEETRVVVMDGNRLEDYDVEAAAKKQLKGNIYLARVVRVEPSLQAAFVEYGGNRHGFLAFSEIHPDYYQIPVADREKLLALQAEEETLLDDADNGTDETEAETDLTESDESEDAETEASAEGNEDAPRANGRSKTPDYVGGETDTGEEALIQKRIARFMRNYRIQEVIRRRQVLLVQVVKEERGNKGAALTTYISLAGRYCVLMPNALRGGGVSRKITSVADRRRLRDIVSDLNLPRGMAMIVRTAGAQRPGPEITRDCEYLLHLWDDIRELTLQSVAPALIYEEASLVKRAIRDVYTREINEILVDGESGWKAARDFMRLLMPQHAEKVRLWNKENQPLFTHYHVEGHLDAMFSPVVSLRSGGYLVINQTEALVAIDVNSGKATSQRNIEETAFRTNQEAADEVARQLRLRDLAGLIVIDFIDMESRRHNTMIERRLKDALRHDRARIQMGSISHFGLLEMSRQRLRPSVAEAAFTPCPHCQGTGMVRGIESSALHVLRAVEEEGARRRASAITVHVAGEIALYVLNNKRDWLAEIEKRHHMEILFAADSSLPIPEIRIERRQPPRINRAPTVLAPIENVVADEAPVIEAQAEAPVAAAAVAETAAVPETAAAGEDEPRRRRRRRRRRGGNGNREEAQHSQDQAPEQIAPVAAAEQPAPTQADADSEATDNLVPGRRRTRHSRVQREEQPQIRVAIEEGPAPRPSRPTWQGPTPANPFGGSIDIFDLIESSMAEPEPAPQPARTPAPAKTSAPVEPVKAAPVIVETEAVVEAEAPASVSAAPQVEETVETVAVEPEEAKPARRRPTRRRRTATRTAEEEAPASAAEAPEPAAESVDATAEEEAPKPRRRRVTRKKADPTAEAEATPEADAAEEAKPRTRRRTTRKKVETASVADAAEAEAPAVEAEKPAPRRRRTAAKAASVATKTEAAPAEDSKDAADPSVVQPIVIDDEQPAPRRRTGWWRR</sequence>
<feature type="compositionally biased region" description="Low complexity" evidence="16">
    <location>
        <begin position="963"/>
        <end position="977"/>
    </location>
</feature>
<dbReference type="PANTHER" id="PTHR30001">
    <property type="entry name" value="RIBONUCLEASE"/>
    <property type="match status" value="1"/>
</dbReference>
<feature type="region of interest" description="Disordered" evidence="16">
    <location>
        <begin position="131"/>
        <end position="190"/>
    </location>
</feature>
<dbReference type="Pfam" id="PF10150">
    <property type="entry name" value="RNase_E_G"/>
    <property type="match status" value="1"/>
</dbReference>
<comment type="cofactor">
    <cofactor evidence="15">
        <name>Mg(2+)</name>
        <dbReference type="ChEBI" id="CHEBI:18420"/>
    </cofactor>
    <text evidence="15">Binds 1 Mg(2+) ion per subunit.</text>
</comment>
<dbReference type="SMART" id="SM00316">
    <property type="entry name" value="S1"/>
    <property type="match status" value="1"/>
</dbReference>
<evidence type="ECO:0000256" key="4">
    <source>
        <dbReference type="ARBA" id="ARBA00022519"/>
    </source>
</evidence>
<dbReference type="CDD" id="cd04453">
    <property type="entry name" value="S1_RNase_E"/>
    <property type="match status" value="1"/>
</dbReference>
<evidence type="ECO:0000256" key="3">
    <source>
        <dbReference type="ARBA" id="ARBA00022490"/>
    </source>
</evidence>
<dbReference type="PATRIC" id="fig|104102.12.peg.1582"/>
<feature type="binding site" evidence="15">
    <location>
        <position position="466"/>
    </location>
    <ligand>
        <name>Mg(2+)</name>
        <dbReference type="ChEBI" id="CHEBI:18420"/>
        <note>catalytic</note>
    </ligand>
</feature>
<name>A0A149TW65_9PROT</name>
<feature type="region of interest" description="Disordered" evidence="16">
    <location>
        <begin position="1"/>
        <end position="25"/>
    </location>
</feature>
<dbReference type="AlphaFoldDB" id="A0A149TW65"/>
<keyword evidence="9 15" id="KW-0699">rRNA-binding</keyword>
<dbReference type="InterPro" id="IPR028878">
    <property type="entry name" value="RNase_E"/>
</dbReference>
<comment type="similarity">
    <text evidence="15">Belongs to the RNase E/G family. RNase E subfamily.</text>
</comment>
<dbReference type="SUPFAM" id="SSF50249">
    <property type="entry name" value="Nucleic acid-binding proteins"/>
    <property type="match status" value="1"/>
</dbReference>
<reference evidence="18 19" key="1">
    <citation type="submission" date="2015-06" db="EMBL/GenBank/DDBJ databases">
        <title>Improved classification and identification of acetic acid bacteria using matrix-assisted laser desorption/ionization time-of-flight mass spectrometry; Gluconobacter nephelii and Gluconobacter uchimurae are later heterotypic synonyms of Gluconobacter japonicus and Gluconobacter oxydans, respectively.</title>
        <authorList>
            <person name="Li L."/>
            <person name="Cleenwerck I."/>
            <person name="De Vuyst L."/>
            <person name="Vandamme P."/>
        </authorList>
    </citation>
    <scope>NUCLEOTIDE SEQUENCE [LARGE SCALE GENOMIC DNA]</scope>
    <source>
        <strain evidence="18 19">LMG 1663</strain>
    </source>
</reference>
<evidence type="ECO:0000256" key="10">
    <source>
        <dbReference type="ARBA" id="ARBA00022759"/>
    </source>
</evidence>
<comment type="subunit">
    <text evidence="15">Homotetramer formed by a dimer of dimers.</text>
</comment>
<dbReference type="GO" id="GO:0006364">
    <property type="term" value="P:rRNA processing"/>
    <property type="evidence" value="ECO:0007669"/>
    <property type="project" value="UniProtKB-UniRule"/>
</dbReference>
<dbReference type="InterPro" id="IPR048583">
    <property type="entry name" value="RNase_E_G_thioredoxin-like"/>
</dbReference>
<feature type="binding site" evidence="15">
    <location>
        <position position="423"/>
    </location>
    <ligand>
        <name>Mg(2+)</name>
        <dbReference type="ChEBI" id="CHEBI:18420"/>
        <note>catalytic</note>
    </ligand>
</feature>
<evidence type="ECO:0000259" key="17">
    <source>
        <dbReference type="SMART" id="SM00316"/>
    </source>
</evidence>
<evidence type="ECO:0000256" key="1">
    <source>
        <dbReference type="ARBA" id="ARBA00005663"/>
    </source>
</evidence>
<proteinExistence type="inferred from homology"/>
<dbReference type="GO" id="GO:0006402">
    <property type="term" value="P:mRNA catabolic process"/>
    <property type="evidence" value="ECO:0007669"/>
    <property type="project" value="UniProtKB-UniRule"/>
</dbReference>
<dbReference type="InterPro" id="IPR019307">
    <property type="entry name" value="RNA-bd_AU-1/RNase_E/G"/>
</dbReference>
<feature type="region of interest" description="Disordered" evidence="16">
    <location>
        <begin position="653"/>
        <end position="800"/>
    </location>
</feature>
<evidence type="ECO:0000313" key="19">
    <source>
        <dbReference type="Proteomes" id="UP000075411"/>
    </source>
</evidence>
<organism evidence="18 19">
    <name type="scientific">Acetobacter tropicalis</name>
    <dbReference type="NCBI Taxonomy" id="104102"/>
    <lineage>
        <taxon>Bacteria</taxon>
        <taxon>Pseudomonadati</taxon>
        <taxon>Pseudomonadota</taxon>
        <taxon>Alphaproteobacteria</taxon>
        <taxon>Acetobacterales</taxon>
        <taxon>Acetobacteraceae</taxon>
        <taxon>Acetobacter</taxon>
    </lineage>
</organism>
<dbReference type="Pfam" id="PF20833">
    <property type="entry name" value="RNase_E_G_Thio"/>
    <property type="match status" value="1"/>
</dbReference>
<dbReference type="GO" id="GO:0008033">
    <property type="term" value="P:tRNA processing"/>
    <property type="evidence" value="ECO:0007669"/>
    <property type="project" value="UniProtKB-UniRule"/>
</dbReference>
<dbReference type="EC" id="3.1.26.12" evidence="15"/>
<keyword evidence="3 15" id="KW-0963">Cytoplasm</keyword>
<dbReference type="GO" id="GO:0019843">
    <property type="term" value="F:rRNA binding"/>
    <property type="evidence" value="ECO:0007669"/>
    <property type="project" value="UniProtKB-KW"/>
</dbReference>
<feature type="region of interest" description="Required for zinc-mediated homotetramerization and catalytic activity" evidence="15">
    <location>
        <begin position="524"/>
        <end position="527"/>
    </location>
</feature>
<evidence type="ECO:0000256" key="7">
    <source>
        <dbReference type="ARBA" id="ARBA00022722"/>
    </source>
</evidence>
<feature type="binding site" evidence="15">
    <location>
        <position position="527"/>
    </location>
    <ligand>
        <name>Zn(2+)</name>
        <dbReference type="ChEBI" id="CHEBI:29105"/>
        <note>ligand shared between dimeric partners</note>
    </ligand>
</feature>
<evidence type="ECO:0000256" key="15">
    <source>
        <dbReference type="HAMAP-Rule" id="MF_00970"/>
    </source>
</evidence>
<dbReference type="GO" id="GO:0000287">
    <property type="term" value="F:magnesium ion binding"/>
    <property type="evidence" value="ECO:0007669"/>
    <property type="project" value="UniProtKB-UniRule"/>
</dbReference>
<keyword evidence="5 15" id="KW-0698">rRNA processing</keyword>
<dbReference type="Gene3D" id="2.40.50.140">
    <property type="entry name" value="Nucleic acid-binding proteins"/>
    <property type="match status" value="1"/>
</dbReference>
<comment type="cofactor">
    <cofactor evidence="15">
        <name>Zn(2+)</name>
        <dbReference type="ChEBI" id="CHEBI:29105"/>
    </cofactor>
    <text evidence="15">Binds 2 Zn(2+) ions per homotetramer.</text>
</comment>
<evidence type="ECO:0000256" key="8">
    <source>
        <dbReference type="ARBA" id="ARBA00022723"/>
    </source>
</evidence>
<keyword evidence="2 15" id="KW-1003">Cell membrane</keyword>
<dbReference type="Gene3D" id="3.40.1260.20">
    <property type="entry name" value="Ribonuclease E, catalytic domain"/>
    <property type="match status" value="1"/>
</dbReference>
<dbReference type="GO" id="GO:0009898">
    <property type="term" value="C:cytoplasmic side of plasma membrane"/>
    <property type="evidence" value="ECO:0007669"/>
    <property type="project" value="UniProtKB-UniRule"/>
</dbReference>
<comment type="caution">
    <text evidence="18">The sequence shown here is derived from an EMBL/GenBank/DDBJ whole genome shotgun (WGS) entry which is preliminary data.</text>
</comment>
<feature type="compositionally biased region" description="Low complexity" evidence="16">
    <location>
        <begin position="820"/>
        <end position="839"/>
    </location>
</feature>
<evidence type="ECO:0000256" key="9">
    <source>
        <dbReference type="ARBA" id="ARBA00022730"/>
    </source>
</evidence>
<feature type="region of interest" description="Disordered" evidence="16">
    <location>
        <begin position="820"/>
        <end position="1010"/>
    </location>
</feature>
<keyword evidence="15" id="KW-0820">tRNA-binding</keyword>
<feature type="compositionally biased region" description="Low complexity" evidence="16">
    <location>
        <begin position="935"/>
        <end position="949"/>
    </location>
</feature>
<protein>
    <recommendedName>
        <fullName evidence="15">Ribonuclease E</fullName>
        <shortName evidence="15">RNase E</shortName>
        <ecNumber evidence="15">3.1.26.12</ecNumber>
    </recommendedName>
</protein>
<keyword evidence="10 15" id="KW-0255">Endonuclease</keyword>
<dbReference type="GO" id="GO:0008995">
    <property type="term" value="F:ribonuclease E activity"/>
    <property type="evidence" value="ECO:0007669"/>
    <property type="project" value="UniProtKB-EC"/>
</dbReference>
<evidence type="ECO:0000256" key="2">
    <source>
        <dbReference type="ARBA" id="ARBA00022475"/>
    </source>
</evidence>
<dbReference type="InterPro" id="IPR012340">
    <property type="entry name" value="NA-bd_OB-fold"/>
</dbReference>
<comment type="subcellular location">
    <subcellularLocation>
        <location evidence="15">Cytoplasm</location>
    </subcellularLocation>
    <subcellularLocation>
        <location evidence="15">Cell inner membrane</location>
        <topology evidence="15">Peripheral membrane protein</topology>
        <orientation evidence="15">Cytoplasmic side</orientation>
    </subcellularLocation>
</comment>
<comment type="similarity">
    <text evidence="1">Belongs to the RNase E/G family. RNase G subfamily.</text>
</comment>
<dbReference type="Proteomes" id="UP000075411">
    <property type="component" value="Unassembled WGS sequence"/>
</dbReference>
<dbReference type="HAMAP" id="MF_00970">
    <property type="entry name" value="RNase_E"/>
    <property type="match status" value="1"/>
</dbReference>
<keyword evidence="12 15" id="KW-0460">Magnesium</keyword>
<feature type="compositionally biased region" description="Basic residues" evidence="16">
    <location>
        <begin position="847"/>
        <end position="858"/>
    </location>
</feature>
<feature type="compositionally biased region" description="Low complexity" evidence="16">
    <location>
        <begin position="867"/>
        <end position="879"/>
    </location>
</feature>
<keyword evidence="6 15" id="KW-0819">tRNA processing</keyword>
<evidence type="ECO:0000256" key="12">
    <source>
        <dbReference type="ARBA" id="ARBA00022842"/>
    </source>
</evidence>
<comment type="catalytic activity">
    <reaction evidence="15">
        <text>Endonucleolytic cleavage of single-stranded RNA in A- and U-rich regions.</text>
        <dbReference type="EC" id="3.1.26.12"/>
    </reaction>
</comment>
<evidence type="ECO:0000256" key="5">
    <source>
        <dbReference type="ARBA" id="ARBA00022552"/>
    </source>
</evidence>
<dbReference type="GO" id="GO:0008270">
    <property type="term" value="F:zinc ion binding"/>
    <property type="evidence" value="ECO:0007669"/>
    <property type="project" value="UniProtKB-UniRule"/>
</dbReference>
<evidence type="ECO:0000313" key="18">
    <source>
        <dbReference type="EMBL" id="KXV57337.1"/>
    </source>
</evidence>
<keyword evidence="14 15" id="KW-0472">Membrane</keyword>
<keyword evidence="8 15" id="KW-0479">Metal-binding</keyword>
<evidence type="ECO:0000256" key="14">
    <source>
        <dbReference type="ARBA" id="ARBA00023136"/>
    </source>
</evidence>
<feature type="compositionally biased region" description="Acidic residues" evidence="16">
    <location>
        <begin position="131"/>
        <end position="169"/>
    </location>
</feature>
<evidence type="ECO:0000256" key="6">
    <source>
        <dbReference type="ARBA" id="ARBA00022694"/>
    </source>
</evidence>